<dbReference type="GO" id="GO:0043139">
    <property type="term" value="F:5'-3' DNA helicase activity"/>
    <property type="evidence" value="ECO:0007669"/>
    <property type="project" value="InterPro"/>
</dbReference>
<dbReference type="InterPro" id="IPR007694">
    <property type="entry name" value="DNA_helicase_DnaB-like_C"/>
</dbReference>
<reference evidence="3 4" key="1">
    <citation type="journal article" date="2019" name="PLoS Biol.">
        <title>Sex chromosomes control vertical transmission of feminizing Wolbachia symbionts in an isopod.</title>
        <authorList>
            <person name="Becking T."/>
            <person name="Chebbi M.A."/>
            <person name="Giraud I."/>
            <person name="Moumen B."/>
            <person name="Laverre T."/>
            <person name="Caubet Y."/>
            <person name="Peccoud J."/>
            <person name="Gilbert C."/>
            <person name="Cordaux R."/>
        </authorList>
    </citation>
    <scope>NUCLEOTIDE SEQUENCE [LARGE SCALE GENOMIC DNA]</scope>
    <source>
        <strain evidence="3">ANa2</strain>
        <tissue evidence="3">Whole body excluding digestive tract and cuticle</tissue>
    </source>
</reference>
<dbReference type="Gene3D" id="3.40.50.300">
    <property type="entry name" value="P-loop containing nucleotide triphosphate hydrolases"/>
    <property type="match status" value="1"/>
</dbReference>
<dbReference type="GO" id="GO:0005524">
    <property type="term" value="F:ATP binding"/>
    <property type="evidence" value="ECO:0007669"/>
    <property type="project" value="InterPro"/>
</dbReference>
<protein>
    <submittedName>
        <fullName evidence="3">Twinkle protein, mitochondrial</fullName>
    </submittedName>
</protein>
<gene>
    <name evidence="3" type="primary">Peo1</name>
    <name evidence="3" type="ORF">Anas_07415</name>
</gene>
<dbReference type="PROSITE" id="PS51199">
    <property type="entry name" value="SF4_HELICASE"/>
    <property type="match status" value="1"/>
</dbReference>
<sequence>MSSWYVKHNFLKNFATVTKLFKPNILSYINNCYSSRYRQFSYNNYYLKNFNINCINLHVHLKNHTRNFFTSVNARSDKTDIPDYLKEIANEISDAQENFVEDLEELVNYMEEDIIDYFLSRAISFEELESNFIVSCPSCGDQEKSHDMFIDKNSGYCVCPWCCIDGKWEDIMKLFDSHDHYLSKHEFDEFFCELESIDESHSDFLQASSFQIADIPQLKSVNAKISDDKKKIIFPLQGLDNETTGFVSFSLLHKHPKAILRVLEGKTGFFLSLPLPKSRKARRLVIVSNISDALKLAKYKIHALVLYSDPKLEIMDELFRNFKSIVLWCSYLDIHNDLLNYLSSRKIETFVVKYASNLGTISELSEHKISQLLMDLLPVTFSSVINILDISDRIYDRLINKDQVFGVKWKRFTELNDLLLGHRNGELTVFSGQTGSGKTTLMSEYSLDLCMQGVRTLWGSFEISKERLYEVMLQQYSGKSLPYNYSKYKEIVDEFSLLPMFLLDFHGQQPIKDVINMMTEAVLLKGVTHIIIDNLQFMLGLHGASGDWWLEQDRAVSTFRQFATTFNCHITLIVHPKKLQTGEKLNLQSISGGARVTQEADNVMILHVKENRDGSSNILGSKTLQIVKNRYGGTLGEMRLRFHKESLTLSSCFRSTNKEGSSKEIGNREDGHSTKTSDFKNIASFMKEED</sequence>
<feature type="compositionally biased region" description="Basic and acidic residues" evidence="1">
    <location>
        <begin position="656"/>
        <end position="678"/>
    </location>
</feature>
<dbReference type="GO" id="GO:0006264">
    <property type="term" value="P:mitochondrial DNA replication"/>
    <property type="evidence" value="ECO:0007669"/>
    <property type="project" value="TreeGrafter"/>
</dbReference>
<organism evidence="3 4">
    <name type="scientific">Armadillidium nasatum</name>
    <dbReference type="NCBI Taxonomy" id="96803"/>
    <lineage>
        <taxon>Eukaryota</taxon>
        <taxon>Metazoa</taxon>
        <taxon>Ecdysozoa</taxon>
        <taxon>Arthropoda</taxon>
        <taxon>Crustacea</taxon>
        <taxon>Multicrustacea</taxon>
        <taxon>Malacostraca</taxon>
        <taxon>Eumalacostraca</taxon>
        <taxon>Peracarida</taxon>
        <taxon>Isopoda</taxon>
        <taxon>Oniscidea</taxon>
        <taxon>Crinocheta</taxon>
        <taxon>Armadillidiidae</taxon>
        <taxon>Armadillidium</taxon>
    </lineage>
</organism>
<feature type="region of interest" description="Disordered" evidence="1">
    <location>
        <begin position="656"/>
        <end position="690"/>
    </location>
</feature>
<dbReference type="Pfam" id="PF13481">
    <property type="entry name" value="AAA_25"/>
    <property type="match status" value="1"/>
</dbReference>
<evidence type="ECO:0000259" key="2">
    <source>
        <dbReference type="PROSITE" id="PS51199"/>
    </source>
</evidence>
<evidence type="ECO:0000313" key="4">
    <source>
        <dbReference type="Proteomes" id="UP000326759"/>
    </source>
</evidence>
<dbReference type="SUPFAM" id="SSF52540">
    <property type="entry name" value="P-loop containing nucleoside triphosphate hydrolases"/>
    <property type="match status" value="1"/>
</dbReference>
<dbReference type="InterPro" id="IPR027032">
    <property type="entry name" value="Twinkle-like"/>
</dbReference>
<keyword evidence="4" id="KW-1185">Reference proteome</keyword>
<evidence type="ECO:0000256" key="1">
    <source>
        <dbReference type="SAM" id="MobiDB-lite"/>
    </source>
</evidence>
<dbReference type="AlphaFoldDB" id="A0A5N5SKQ7"/>
<feature type="domain" description="SF4 helicase" evidence="2">
    <location>
        <begin position="401"/>
        <end position="656"/>
    </location>
</feature>
<dbReference type="GO" id="GO:0003697">
    <property type="term" value="F:single-stranded DNA binding"/>
    <property type="evidence" value="ECO:0007669"/>
    <property type="project" value="InterPro"/>
</dbReference>
<comment type="caution">
    <text evidence="3">The sequence shown here is derived from an EMBL/GenBank/DDBJ whole genome shotgun (WGS) entry which is preliminary data.</text>
</comment>
<accession>A0A5N5SKQ7</accession>
<dbReference type="PANTHER" id="PTHR12873">
    <property type="entry name" value="T7-LIKE MITOCHONDRIAL DNA HELICASE"/>
    <property type="match status" value="1"/>
</dbReference>
<dbReference type="InterPro" id="IPR027417">
    <property type="entry name" value="P-loop_NTPase"/>
</dbReference>
<dbReference type="CDD" id="cd01122">
    <property type="entry name" value="Twinkle_C"/>
    <property type="match status" value="1"/>
</dbReference>
<dbReference type="EMBL" id="SEYY01023697">
    <property type="protein sequence ID" value="KAB7494665.1"/>
    <property type="molecule type" value="Genomic_DNA"/>
</dbReference>
<name>A0A5N5SKQ7_9CRUS</name>
<dbReference type="OrthoDB" id="275278at2759"/>
<proteinExistence type="predicted"/>
<dbReference type="GO" id="GO:0005739">
    <property type="term" value="C:mitochondrion"/>
    <property type="evidence" value="ECO:0007669"/>
    <property type="project" value="TreeGrafter"/>
</dbReference>
<dbReference type="Proteomes" id="UP000326759">
    <property type="component" value="Unassembled WGS sequence"/>
</dbReference>
<evidence type="ECO:0000313" key="3">
    <source>
        <dbReference type="EMBL" id="KAB7494665.1"/>
    </source>
</evidence>
<dbReference type="PANTHER" id="PTHR12873:SF0">
    <property type="entry name" value="TWINKLE MTDNA HELICASE"/>
    <property type="match status" value="1"/>
</dbReference>